<dbReference type="InterPro" id="IPR013103">
    <property type="entry name" value="RVT_2"/>
</dbReference>
<dbReference type="Proteomes" id="UP000327085">
    <property type="component" value="Chromosome 5"/>
</dbReference>
<sequence length="55" mass="6290">DTFASVTKMNTMRVLLSLAVNLDWPLKKFDVKNDFLHGEVEEVYMDIPLGYALSN</sequence>
<evidence type="ECO:0000313" key="3">
    <source>
        <dbReference type="Proteomes" id="UP000327085"/>
    </source>
</evidence>
<accession>A0A5E4G1T0</accession>
<evidence type="ECO:0000259" key="1">
    <source>
        <dbReference type="Pfam" id="PF07727"/>
    </source>
</evidence>
<dbReference type="InParanoid" id="A0A5E4G1T0"/>
<feature type="domain" description="Reverse transcriptase Ty1/copia-type" evidence="1">
    <location>
        <begin position="1"/>
        <end position="53"/>
    </location>
</feature>
<proteinExistence type="predicted"/>
<organism evidence="2 3">
    <name type="scientific">Prunus dulcis</name>
    <name type="common">Almond</name>
    <name type="synonym">Amygdalus dulcis</name>
    <dbReference type="NCBI Taxonomy" id="3755"/>
    <lineage>
        <taxon>Eukaryota</taxon>
        <taxon>Viridiplantae</taxon>
        <taxon>Streptophyta</taxon>
        <taxon>Embryophyta</taxon>
        <taxon>Tracheophyta</taxon>
        <taxon>Spermatophyta</taxon>
        <taxon>Magnoliopsida</taxon>
        <taxon>eudicotyledons</taxon>
        <taxon>Gunneridae</taxon>
        <taxon>Pentapetalae</taxon>
        <taxon>rosids</taxon>
        <taxon>fabids</taxon>
        <taxon>Rosales</taxon>
        <taxon>Rosaceae</taxon>
        <taxon>Amygdaloideae</taxon>
        <taxon>Amygdaleae</taxon>
        <taxon>Prunus</taxon>
    </lineage>
</organism>
<gene>
    <name evidence="2" type="ORF">ALMOND_2B030629</name>
</gene>
<feature type="non-terminal residue" evidence="2">
    <location>
        <position position="55"/>
    </location>
</feature>
<dbReference type="AlphaFoldDB" id="A0A5E4G1T0"/>
<dbReference type="Gramene" id="VVA33623">
    <property type="protein sequence ID" value="VVA33623"/>
    <property type="gene ID" value="Prudul26B030629"/>
</dbReference>
<feature type="non-terminal residue" evidence="2">
    <location>
        <position position="1"/>
    </location>
</feature>
<reference evidence="3" key="1">
    <citation type="journal article" date="2020" name="Plant J.">
        <title>Transposons played a major role in the diversification between the closely related almond and peach genomes: results from the almond genome sequence.</title>
        <authorList>
            <person name="Alioto T."/>
            <person name="Alexiou K.G."/>
            <person name="Bardil A."/>
            <person name="Barteri F."/>
            <person name="Castanera R."/>
            <person name="Cruz F."/>
            <person name="Dhingra A."/>
            <person name="Duval H."/>
            <person name="Fernandez I Marti A."/>
            <person name="Frias L."/>
            <person name="Galan B."/>
            <person name="Garcia J.L."/>
            <person name="Howad W."/>
            <person name="Gomez-Garrido J."/>
            <person name="Gut M."/>
            <person name="Julca I."/>
            <person name="Morata J."/>
            <person name="Puigdomenech P."/>
            <person name="Ribeca P."/>
            <person name="Rubio Cabetas M.J."/>
            <person name="Vlasova A."/>
            <person name="Wirthensohn M."/>
            <person name="Garcia-Mas J."/>
            <person name="Gabaldon T."/>
            <person name="Casacuberta J.M."/>
            <person name="Arus P."/>
        </authorList>
    </citation>
    <scope>NUCLEOTIDE SEQUENCE [LARGE SCALE GENOMIC DNA]</scope>
    <source>
        <strain evidence="3">cv. Texas</strain>
    </source>
</reference>
<protein>
    <submittedName>
        <fullName evidence="2">PREDICTED: Retrovirus-related Pol poly from transposon</fullName>
    </submittedName>
</protein>
<dbReference type="Pfam" id="PF07727">
    <property type="entry name" value="RVT_2"/>
    <property type="match status" value="1"/>
</dbReference>
<name>A0A5E4G1T0_PRUDU</name>
<dbReference type="EMBL" id="CABIKO010000296">
    <property type="protein sequence ID" value="VVA33623.1"/>
    <property type="molecule type" value="Genomic_DNA"/>
</dbReference>
<evidence type="ECO:0000313" key="2">
    <source>
        <dbReference type="EMBL" id="VVA33623.1"/>
    </source>
</evidence>